<dbReference type="GO" id="GO:0008289">
    <property type="term" value="F:lipid binding"/>
    <property type="evidence" value="ECO:0007669"/>
    <property type="project" value="UniProtKB-KW"/>
</dbReference>
<name>A0A5B9E872_9GAMM</name>
<dbReference type="KEGG" id="rgl:CS053_03035"/>
<dbReference type="Gene3D" id="3.40.50.10170">
    <property type="match status" value="1"/>
</dbReference>
<dbReference type="PROSITE" id="PS51482">
    <property type="entry name" value="DEGV"/>
    <property type="match status" value="1"/>
</dbReference>
<gene>
    <name evidence="2" type="ORF">CS053_03035</name>
</gene>
<accession>A0A5B9E872</accession>
<dbReference type="SUPFAM" id="SSF82549">
    <property type="entry name" value="DAK1/DegV-like"/>
    <property type="match status" value="1"/>
</dbReference>
<evidence type="ECO:0000313" key="3">
    <source>
        <dbReference type="Proteomes" id="UP000321807"/>
    </source>
</evidence>
<proteinExistence type="predicted"/>
<sequence>MGLAIDASCDLPQAFLQKHDIAIMPIAVRVDNDTFKDDRAPAEVQRFLDLKLGSRSHSAETEPCSVEDVQKLFLEKLVLERDCVFCLTITATRSPINEHVNKASFGVLKNYRSVREPAGISGPFLMRIIDTRTIFAGSAPAVYEATRLIAANEQPAAIRERLAHVANNSYGYMLPRDLYYLRARAKKKGDSSVGLFSAVLGSTLDIKPILRGYRGETGPVGKVRGFEHGTEVLFGYAAKRVHAGLMVPMVCVSYGGDLAELPKLPGYERLRAACAECNVELMEAPMSITGMVNVGEGAVTLGFAAEEHVAEF</sequence>
<dbReference type="EMBL" id="CP042807">
    <property type="protein sequence ID" value="QEE26286.1"/>
    <property type="molecule type" value="Genomic_DNA"/>
</dbReference>
<dbReference type="Gene3D" id="3.30.1180.10">
    <property type="match status" value="1"/>
</dbReference>
<dbReference type="InterPro" id="IPR050270">
    <property type="entry name" value="DegV_domain_contain"/>
</dbReference>
<dbReference type="InterPro" id="IPR003797">
    <property type="entry name" value="DegV"/>
</dbReference>
<evidence type="ECO:0000313" key="2">
    <source>
        <dbReference type="EMBL" id="QEE26286.1"/>
    </source>
</evidence>
<keyword evidence="1" id="KW-0446">Lipid-binding</keyword>
<organism evidence="2 3">
    <name type="scientific">Rhodanobacter glycinis</name>
    <dbReference type="NCBI Taxonomy" id="582702"/>
    <lineage>
        <taxon>Bacteria</taxon>
        <taxon>Pseudomonadati</taxon>
        <taxon>Pseudomonadota</taxon>
        <taxon>Gammaproteobacteria</taxon>
        <taxon>Lysobacterales</taxon>
        <taxon>Rhodanobacteraceae</taxon>
        <taxon>Rhodanobacter</taxon>
    </lineage>
</organism>
<dbReference type="Proteomes" id="UP000321807">
    <property type="component" value="Chromosome"/>
</dbReference>
<evidence type="ECO:0000256" key="1">
    <source>
        <dbReference type="ARBA" id="ARBA00023121"/>
    </source>
</evidence>
<dbReference type="InterPro" id="IPR043168">
    <property type="entry name" value="DegV_C"/>
</dbReference>
<protein>
    <submittedName>
        <fullName evidence="2">Fatty acid-binding protein DegV</fullName>
    </submittedName>
</protein>
<dbReference type="Pfam" id="PF02645">
    <property type="entry name" value="DegV"/>
    <property type="match status" value="1"/>
</dbReference>
<dbReference type="PANTHER" id="PTHR33434">
    <property type="entry name" value="DEGV DOMAIN-CONTAINING PROTEIN DR_1986-RELATED"/>
    <property type="match status" value="1"/>
</dbReference>
<dbReference type="AlphaFoldDB" id="A0A5B9E872"/>
<reference evidence="2 3" key="1">
    <citation type="submission" date="2019-08" db="EMBL/GenBank/DDBJ databases">
        <title>Complete genome sequence of Rhodanobacter glycinis strain T01E-68 isolated from tomato root.</title>
        <authorList>
            <person name="Weon H.-Y."/>
            <person name="Lee S.A."/>
        </authorList>
    </citation>
    <scope>NUCLEOTIDE SEQUENCE [LARGE SCALE GENOMIC DNA]</scope>
    <source>
        <strain evidence="2 3">T01E-68</strain>
    </source>
</reference>
<dbReference type="PANTHER" id="PTHR33434:SF2">
    <property type="entry name" value="FATTY ACID-BINDING PROTEIN TM_1468"/>
    <property type="match status" value="1"/>
</dbReference>